<keyword evidence="3" id="KW-1185">Reference proteome</keyword>
<organism evidence="2 3">
    <name type="scientific">Actinomadura barringtoniae</name>
    <dbReference type="NCBI Taxonomy" id="1427535"/>
    <lineage>
        <taxon>Bacteria</taxon>
        <taxon>Bacillati</taxon>
        <taxon>Actinomycetota</taxon>
        <taxon>Actinomycetes</taxon>
        <taxon>Streptosporangiales</taxon>
        <taxon>Thermomonosporaceae</taxon>
        <taxon>Actinomadura</taxon>
    </lineage>
</organism>
<comment type="caution">
    <text evidence="2">The sequence shown here is derived from an EMBL/GenBank/DDBJ whole genome shotgun (WGS) entry which is preliminary data.</text>
</comment>
<sequence>MSLRRFAQPRSSQPGPEPDTAPPQHDRIEAERCELCTEAIGEEHAHVVNREDRRILCACRPCALLFAHQSEQRFRMVPDRYRYEPDFTVAEEDWIFPVRMAFFFRNSALSRVVAFYPSPGGATESELPLDAWVRIMTDNPAAREVEPDVEALLVDRESGAYVVPIDACYRLVGLVRLHWKGFAGGTEAWDLIEAFFAELRERAHG</sequence>
<reference evidence="2" key="1">
    <citation type="submission" date="2021-03" db="EMBL/GenBank/DDBJ databases">
        <authorList>
            <person name="Kanchanasin P."/>
            <person name="Saeng-In P."/>
            <person name="Phongsopitanun W."/>
            <person name="Yuki M."/>
            <person name="Kudo T."/>
            <person name="Ohkuma M."/>
            <person name="Tanasupawat S."/>
        </authorList>
    </citation>
    <scope>NUCLEOTIDE SEQUENCE</scope>
    <source>
        <strain evidence="2">GKU 128</strain>
    </source>
</reference>
<dbReference type="RefSeq" id="WP_208258666.1">
    <property type="nucleotide sequence ID" value="NZ_JAGEOJ010000011.1"/>
</dbReference>
<proteinExistence type="predicted"/>
<dbReference type="Pfam" id="PF19372">
    <property type="entry name" value="DUF5947"/>
    <property type="match status" value="1"/>
</dbReference>
<evidence type="ECO:0000256" key="1">
    <source>
        <dbReference type="SAM" id="MobiDB-lite"/>
    </source>
</evidence>
<evidence type="ECO:0000313" key="2">
    <source>
        <dbReference type="EMBL" id="MBO2450785.1"/>
    </source>
</evidence>
<evidence type="ECO:0000313" key="3">
    <source>
        <dbReference type="Proteomes" id="UP000669179"/>
    </source>
</evidence>
<feature type="region of interest" description="Disordered" evidence="1">
    <location>
        <begin position="1"/>
        <end position="24"/>
    </location>
</feature>
<dbReference type="EMBL" id="JAGEOJ010000011">
    <property type="protein sequence ID" value="MBO2450785.1"/>
    <property type="molecule type" value="Genomic_DNA"/>
</dbReference>
<gene>
    <name evidence="2" type="ORF">J4573_27050</name>
</gene>
<dbReference type="InterPro" id="IPR045991">
    <property type="entry name" value="DUF5947"/>
</dbReference>
<accession>A0A939PDU4</accession>
<protein>
    <submittedName>
        <fullName evidence="2">Uncharacterized protein</fullName>
    </submittedName>
</protein>
<name>A0A939PDU4_9ACTN</name>
<dbReference type="AlphaFoldDB" id="A0A939PDU4"/>
<dbReference type="Proteomes" id="UP000669179">
    <property type="component" value="Unassembled WGS sequence"/>
</dbReference>